<proteinExistence type="predicted"/>
<evidence type="ECO:0000313" key="1">
    <source>
        <dbReference type="EMBL" id="KAH3843670.1"/>
    </source>
</evidence>
<reference evidence="1" key="2">
    <citation type="submission" date="2020-11" db="EMBL/GenBank/DDBJ databases">
        <authorList>
            <person name="McCartney M.A."/>
            <person name="Auch B."/>
            <person name="Kono T."/>
            <person name="Mallez S."/>
            <person name="Becker A."/>
            <person name="Gohl D.M."/>
            <person name="Silverstein K.A.T."/>
            <person name="Koren S."/>
            <person name="Bechman K.B."/>
            <person name="Herman A."/>
            <person name="Abrahante J.E."/>
            <person name="Garbe J."/>
        </authorList>
    </citation>
    <scope>NUCLEOTIDE SEQUENCE</scope>
    <source>
        <strain evidence="1">Duluth1</strain>
        <tissue evidence="1">Whole animal</tissue>
    </source>
</reference>
<accession>A0A9D4KQ19</accession>
<gene>
    <name evidence="1" type="ORF">DPMN_117197</name>
</gene>
<sequence length="61" mass="6940">MVWPTISYGAAILGIQEFTCINAVHYKACRFFLGVGRYTPTQQSQETWDGHHRTFDSGNQC</sequence>
<protein>
    <submittedName>
        <fullName evidence="1">Uncharacterized protein</fullName>
    </submittedName>
</protein>
<comment type="caution">
    <text evidence="1">The sequence shown here is derived from an EMBL/GenBank/DDBJ whole genome shotgun (WGS) entry which is preliminary data.</text>
</comment>
<name>A0A9D4KQ19_DREPO</name>
<keyword evidence="2" id="KW-1185">Reference proteome</keyword>
<dbReference type="EMBL" id="JAIWYP010000004">
    <property type="protein sequence ID" value="KAH3843670.1"/>
    <property type="molecule type" value="Genomic_DNA"/>
</dbReference>
<evidence type="ECO:0000313" key="2">
    <source>
        <dbReference type="Proteomes" id="UP000828390"/>
    </source>
</evidence>
<dbReference type="Proteomes" id="UP000828390">
    <property type="component" value="Unassembled WGS sequence"/>
</dbReference>
<dbReference type="AlphaFoldDB" id="A0A9D4KQ19"/>
<organism evidence="1 2">
    <name type="scientific">Dreissena polymorpha</name>
    <name type="common">Zebra mussel</name>
    <name type="synonym">Mytilus polymorpha</name>
    <dbReference type="NCBI Taxonomy" id="45954"/>
    <lineage>
        <taxon>Eukaryota</taxon>
        <taxon>Metazoa</taxon>
        <taxon>Spiralia</taxon>
        <taxon>Lophotrochozoa</taxon>
        <taxon>Mollusca</taxon>
        <taxon>Bivalvia</taxon>
        <taxon>Autobranchia</taxon>
        <taxon>Heteroconchia</taxon>
        <taxon>Euheterodonta</taxon>
        <taxon>Imparidentia</taxon>
        <taxon>Neoheterodontei</taxon>
        <taxon>Myida</taxon>
        <taxon>Dreissenoidea</taxon>
        <taxon>Dreissenidae</taxon>
        <taxon>Dreissena</taxon>
    </lineage>
</organism>
<reference evidence="1" key="1">
    <citation type="journal article" date="2019" name="bioRxiv">
        <title>The Genome of the Zebra Mussel, Dreissena polymorpha: A Resource for Invasive Species Research.</title>
        <authorList>
            <person name="McCartney M.A."/>
            <person name="Auch B."/>
            <person name="Kono T."/>
            <person name="Mallez S."/>
            <person name="Zhang Y."/>
            <person name="Obille A."/>
            <person name="Becker A."/>
            <person name="Abrahante J.E."/>
            <person name="Garbe J."/>
            <person name="Badalamenti J.P."/>
            <person name="Herman A."/>
            <person name="Mangelson H."/>
            <person name="Liachko I."/>
            <person name="Sullivan S."/>
            <person name="Sone E.D."/>
            <person name="Koren S."/>
            <person name="Silverstein K.A.T."/>
            <person name="Beckman K.B."/>
            <person name="Gohl D.M."/>
        </authorList>
    </citation>
    <scope>NUCLEOTIDE SEQUENCE</scope>
    <source>
        <strain evidence="1">Duluth1</strain>
        <tissue evidence="1">Whole animal</tissue>
    </source>
</reference>